<dbReference type="Pfam" id="PF08668">
    <property type="entry name" value="HDOD"/>
    <property type="match status" value="1"/>
</dbReference>
<dbReference type="EMBL" id="BMDP01000002">
    <property type="protein sequence ID" value="GGI54646.1"/>
    <property type="molecule type" value="Genomic_DNA"/>
</dbReference>
<accession>A0A8J3F6J2</accession>
<comment type="caution">
    <text evidence="2">The sequence shown here is derived from an EMBL/GenBank/DDBJ whole genome shotgun (WGS) entry which is preliminary data.</text>
</comment>
<dbReference type="Gene3D" id="1.10.3210.10">
    <property type="entry name" value="Hypothetical protein af1432"/>
    <property type="match status" value="1"/>
</dbReference>
<sequence length="241" mass="26799">MINRDVAIAGNLLAIANSAMFNLGRHVETIEGAISLIGLNHCHALLTRLMARRVLAHGRMMMPRFWDVSEKRSWGMLHVARKMHIASPEAAHNFGLFSDIGIPLMMASFSSYPETLLLANRMETCGFVQLENQRHRINHAVVGAMLAEHWNIDADIVLAIRKHHSFEVLDNGSASSAVRELIAVHLIVEKAIQDFRHAVSGEWNSRGTLAMAALQLSDSDVSALCEELQTLFLSPGFRFPQ</sequence>
<keyword evidence="3" id="KW-1185">Reference proteome</keyword>
<dbReference type="PANTHER" id="PTHR33525">
    <property type="match status" value="1"/>
</dbReference>
<proteinExistence type="predicted"/>
<gene>
    <name evidence="2" type="ORF">GCM10011430_18200</name>
</gene>
<reference evidence="2" key="2">
    <citation type="submission" date="2020-09" db="EMBL/GenBank/DDBJ databases">
        <authorList>
            <person name="Sun Q."/>
            <person name="Sedlacek I."/>
        </authorList>
    </citation>
    <scope>NUCLEOTIDE SEQUENCE</scope>
    <source>
        <strain evidence="2">CCM 7664</strain>
    </source>
</reference>
<dbReference type="SUPFAM" id="SSF109604">
    <property type="entry name" value="HD-domain/PDEase-like"/>
    <property type="match status" value="1"/>
</dbReference>
<evidence type="ECO:0000313" key="2">
    <source>
        <dbReference type="EMBL" id="GGI54646.1"/>
    </source>
</evidence>
<organism evidence="2 3">
    <name type="scientific">Oxalicibacterium solurbis</name>
    <dbReference type="NCBI Taxonomy" id="69280"/>
    <lineage>
        <taxon>Bacteria</taxon>
        <taxon>Pseudomonadati</taxon>
        <taxon>Pseudomonadota</taxon>
        <taxon>Betaproteobacteria</taxon>
        <taxon>Burkholderiales</taxon>
        <taxon>Oxalobacteraceae</taxon>
        <taxon>Oxalicibacterium</taxon>
    </lineage>
</organism>
<protein>
    <submittedName>
        <fullName evidence="2">HDOD domain-containing protein</fullName>
    </submittedName>
</protein>
<dbReference type="InterPro" id="IPR013976">
    <property type="entry name" value="HDOD"/>
</dbReference>
<reference evidence="2" key="1">
    <citation type="journal article" date="2014" name="Int. J. Syst. Evol. Microbiol.">
        <title>Complete genome sequence of Corynebacterium casei LMG S-19264T (=DSM 44701T), isolated from a smear-ripened cheese.</title>
        <authorList>
            <consortium name="US DOE Joint Genome Institute (JGI-PGF)"/>
            <person name="Walter F."/>
            <person name="Albersmeier A."/>
            <person name="Kalinowski J."/>
            <person name="Ruckert C."/>
        </authorList>
    </citation>
    <scope>NUCLEOTIDE SEQUENCE</scope>
    <source>
        <strain evidence="2">CCM 7664</strain>
    </source>
</reference>
<dbReference type="PROSITE" id="PS51833">
    <property type="entry name" value="HDOD"/>
    <property type="match status" value="1"/>
</dbReference>
<dbReference type="Proteomes" id="UP000627205">
    <property type="component" value="Unassembled WGS sequence"/>
</dbReference>
<dbReference type="PANTHER" id="PTHR33525:SF6">
    <property type="entry name" value="HDOD DOMAIN-CONTAINING PROTEIN"/>
    <property type="match status" value="1"/>
</dbReference>
<feature type="domain" description="HDOD" evidence="1">
    <location>
        <begin position="1"/>
        <end position="166"/>
    </location>
</feature>
<dbReference type="InterPro" id="IPR052340">
    <property type="entry name" value="RNase_Y/CdgJ"/>
</dbReference>
<dbReference type="AlphaFoldDB" id="A0A8J3F6J2"/>
<evidence type="ECO:0000313" key="3">
    <source>
        <dbReference type="Proteomes" id="UP000627205"/>
    </source>
</evidence>
<evidence type="ECO:0000259" key="1">
    <source>
        <dbReference type="PROSITE" id="PS51833"/>
    </source>
</evidence>
<name>A0A8J3F6J2_9BURK</name>